<organism evidence="1 2">
    <name type="scientific">Nonomuraea cypriaca</name>
    <dbReference type="NCBI Taxonomy" id="1187855"/>
    <lineage>
        <taxon>Bacteria</taxon>
        <taxon>Bacillati</taxon>
        <taxon>Actinomycetota</taxon>
        <taxon>Actinomycetes</taxon>
        <taxon>Streptosporangiales</taxon>
        <taxon>Streptosporangiaceae</taxon>
        <taxon>Nonomuraea</taxon>
    </lineage>
</organism>
<dbReference type="RefSeq" id="WP_195903018.1">
    <property type="nucleotide sequence ID" value="NZ_JADOGI010000368.1"/>
</dbReference>
<evidence type="ECO:0000313" key="1">
    <source>
        <dbReference type="EMBL" id="MBF8194185.1"/>
    </source>
</evidence>
<reference evidence="1" key="1">
    <citation type="submission" date="2020-11" db="EMBL/GenBank/DDBJ databases">
        <title>Whole-genome analyses of Nonomuraea sp. K274.</title>
        <authorList>
            <person name="Veyisoglu A."/>
        </authorList>
    </citation>
    <scope>NUCLEOTIDE SEQUENCE</scope>
    <source>
        <strain evidence="1">K274</strain>
    </source>
</reference>
<proteinExistence type="predicted"/>
<comment type="caution">
    <text evidence="1">The sequence shown here is derived from an EMBL/GenBank/DDBJ whole genome shotgun (WGS) entry which is preliminary data.</text>
</comment>
<keyword evidence="2" id="KW-1185">Reference proteome</keyword>
<protein>
    <submittedName>
        <fullName evidence="1">Uncharacterized protein</fullName>
    </submittedName>
</protein>
<dbReference type="EMBL" id="JADOGI010000368">
    <property type="protein sequence ID" value="MBF8194185.1"/>
    <property type="molecule type" value="Genomic_DNA"/>
</dbReference>
<sequence>MNVTVGPGSMIVTVSRSVTVTVGNGVISIAARPRFLYVPKPSRFVDVPSPAVTGISALTVLQDLPLHTLCCTEKRAPPSYPMEMFRYETPRRLTTFVLASYSGSVGVSVGVAVGLDVGVVVGVSDGGGVVVVVADGGGVVGLLAKTTCALRGLSVDRWGSVADVWVIAIPPAPASTAVPSSAPRRENLIILLLWEISGPWSLFRLVKIGQD</sequence>
<dbReference type="AlphaFoldDB" id="A0A931APR2"/>
<accession>A0A931APR2</accession>
<dbReference type="Proteomes" id="UP000605361">
    <property type="component" value="Unassembled WGS sequence"/>
</dbReference>
<evidence type="ECO:0000313" key="2">
    <source>
        <dbReference type="Proteomes" id="UP000605361"/>
    </source>
</evidence>
<gene>
    <name evidence="1" type="ORF">ITP53_52660</name>
</gene>
<name>A0A931APR2_9ACTN</name>